<keyword evidence="8" id="KW-0597">Phosphoprotein</keyword>
<evidence type="ECO:0000256" key="18">
    <source>
        <dbReference type="ARBA" id="ARBA00022990"/>
    </source>
</evidence>
<dbReference type="FunFam" id="1.20.5.170:FF:000049">
    <property type="entry name" value="X-box binding protein 1"/>
    <property type="match status" value="1"/>
</dbReference>
<keyword evidence="13" id="KW-0221">Differentiation</keyword>
<feature type="region of interest" description="Disordered" evidence="29">
    <location>
        <begin position="17"/>
        <end position="36"/>
    </location>
</feature>
<evidence type="ECO:0000256" key="14">
    <source>
        <dbReference type="ARBA" id="ARBA00022824"/>
    </source>
</evidence>
<evidence type="ECO:0000256" key="4">
    <source>
        <dbReference type="ARBA" id="ARBA00004648"/>
    </source>
</evidence>
<evidence type="ECO:0000256" key="28">
    <source>
        <dbReference type="SAM" id="Coils"/>
    </source>
</evidence>
<dbReference type="GO" id="GO:0007517">
    <property type="term" value="P:muscle organ development"/>
    <property type="evidence" value="ECO:0007669"/>
    <property type="project" value="UniProtKB-KW"/>
</dbReference>
<keyword evidence="19" id="KW-0805">Transcription regulation</keyword>
<evidence type="ECO:0000256" key="10">
    <source>
        <dbReference type="ARBA" id="ARBA00022685"/>
    </source>
</evidence>
<evidence type="ECO:0000256" key="12">
    <source>
        <dbReference type="ARBA" id="ARBA00022703"/>
    </source>
</evidence>
<evidence type="ECO:0000313" key="31">
    <source>
        <dbReference type="EMBL" id="CAH3108684.1"/>
    </source>
</evidence>
<evidence type="ECO:0000256" key="8">
    <source>
        <dbReference type="ARBA" id="ARBA00022553"/>
    </source>
</evidence>
<evidence type="ECO:0000259" key="30">
    <source>
        <dbReference type="PROSITE" id="PS50217"/>
    </source>
</evidence>
<keyword evidence="10" id="KW-0165">Cleavage on pair of basic residues</keyword>
<keyword evidence="20" id="KW-0346">Stress response</keyword>
<evidence type="ECO:0000256" key="1">
    <source>
        <dbReference type="ARBA" id="ARBA00004123"/>
    </source>
</evidence>
<evidence type="ECO:0000256" key="13">
    <source>
        <dbReference type="ARBA" id="ARBA00022782"/>
    </source>
</evidence>
<keyword evidence="12" id="KW-0053">Apoptosis</keyword>
<dbReference type="GO" id="GO:0005789">
    <property type="term" value="C:endoplasmic reticulum membrane"/>
    <property type="evidence" value="ECO:0007669"/>
    <property type="project" value="UniProtKB-SubCell"/>
</dbReference>
<evidence type="ECO:0000256" key="17">
    <source>
        <dbReference type="ARBA" id="ARBA00022989"/>
    </source>
</evidence>
<keyword evidence="15" id="KW-0832">Ubl conjugation</keyword>
<keyword evidence="9" id="KW-0037">Angiogenesis</keyword>
<evidence type="ECO:0000256" key="19">
    <source>
        <dbReference type="ARBA" id="ARBA00023015"/>
    </source>
</evidence>
<dbReference type="GO" id="GO:0005634">
    <property type="term" value="C:nucleus"/>
    <property type="evidence" value="ECO:0007669"/>
    <property type="project" value="UniProtKB-SubCell"/>
</dbReference>
<keyword evidence="18" id="KW-0007">Acetylation</keyword>
<dbReference type="SMART" id="SM00338">
    <property type="entry name" value="BRLZ"/>
    <property type="match status" value="1"/>
</dbReference>
<keyword evidence="26" id="KW-0539">Nucleus</keyword>
<reference evidence="31 32" key="1">
    <citation type="submission" date="2022-05" db="EMBL/GenBank/DDBJ databases">
        <authorList>
            <consortium name="Genoscope - CEA"/>
            <person name="William W."/>
        </authorList>
    </citation>
    <scope>NUCLEOTIDE SEQUENCE [LARGE SCALE GENOMIC DNA]</scope>
</reference>
<dbReference type="Pfam" id="PF00170">
    <property type="entry name" value="bZIP_1"/>
    <property type="match status" value="1"/>
</dbReference>
<dbReference type="Proteomes" id="UP001159428">
    <property type="component" value="Unassembled WGS sequence"/>
</dbReference>
<evidence type="ECO:0000256" key="26">
    <source>
        <dbReference type="ARBA" id="ARBA00023242"/>
    </source>
</evidence>
<evidence type="ECO:0000256" key="2">
    <source>
        <dbReference type="ARBA" id="ARBA00004406"/>
    </source>
</evidence>
<evidence type="ECO:0000256" key="5">
    <source>
        <dbReference type="ARBA" id="ARBA00022473"/>
    </source>
</evidence>
<keyword evidence="7" id="KW-0517">Myogenesis</keyword>
<evidence type="ECO:0000256" key="24">
    <source>
        <dbReference type="ARBA" id="ARBA00023163"/>
    </source>
</evidence>
<keyword evidence="32" id="KW-1185">Reference proteome</keyword>
<dbReference type="GO" id="GO:0000981">
    <property type="term" value="F:DNA-binding transcription factor activity, RNA polymerase II-specific"/>
    <property type="evidence" value="ECO:0007669"/>
    <property type="project" value="TreeGrafter"/>
</dbReference>
<protein>
    <recommendedName>
        <fullName evidence="27">X-box-binding protein 1</fullName>
    </recommendedName>
</protein>
<accession>A0AAU9WBL8</accession>
<dbReference type="GO" id="GO:0030154">
    <property type="term" value="P:cell differentiation"/>
    <property type="evidence" value="ECO:0007669"/>
    <property type="project" value="UniProtKB-KW"/>
</dbReference>
<evidence type="ECO:0000313" key="32">
    <source>
        <dbReference type="Proteomes" id="UP001159428"/>
    </source>
</evidence>
<keyword evidence="6" id="KW-0963">Cytoplasm</keyword>
<evidence type="ECO:0000256" key="16">
    <source>
        <dbReference type="ARBA" id="ARBA00022968"/>
    </source>
</evidence>
<keyword evidence="28" id="KW-0175">Coiled coil</keyword>
<comment type="caution">
    <text evidence="31">The sequence shown here is derived from an EMBL/GenBank/DDBJ whole genome shotgun (WGS) entry which is preliminary data.</text>
</comment>
<comment type="subcellular location">
    <subcellularLocation>
        <location evidence="3">Cytoplasm</location>
    </subcellularLocation>
    <subcellularLocation>
        <location evidence="2">Endoplasmic reticulum membrane</location>
        <topology evidence="2">Peripheral membrane protein</topology>
    </subcellularLocation>
    <subcellularLocation>
        <location evidence="4">Endoplasmic reticulum membrane</location>
        <topology evidence="4">Single-pass type II membrane protein</topology>
    </subcellularLocation>
    <subcellularLocation>
        <location evidence="1">Nucleus</location>
    </subcellularLocation>
</comment>
<dbReference type="EMBL" id="CALNXJ010000011">
    <property type="protein sequence ID" value="CAH3108684.1"/>
    <property type="molecule type" value="Genomic_DNA"/>
</dbReference>
<keyword evidence="23" id="KW-0010">Activator</keyword>
<organism evidence="31 32">
    <name type="scientific">Pocillopora meandrina</name>
    <dbReference type="NCBI Taxonomy" id="46732"/>
    <lineage>
        <taxon>Eukaryota</taxon>
        <taxon>Metazoa</taxon>
        <taxon>Cnidaria</taxon>
        <taxon>Anthozoa</taxon>
        <taxon>Hexacorallia</taxon>
        <taxon>Scleractinia</taxon>
        <taxon>Astrocoeniina</taxon>
        <taxon>Pocilloporidae</taxon>
        <taxon>Pocillopora</taxon>
    </lineage>
</organism>
<keyword evidence="17" id="KW-1133">Transmembrane helix</keyword>
<dbReference type="CDD" id="cd14691">
    <property type="entry name" value="bZIP_XBP1"/>
    <property type="match status" value="1"/>
</dbReference>
<evidence type="ECO:0000256" key="3">
    <source>
        <dbReference type="ARBA" id="ARBA00004496"/>
    </source>
</evidence>
<keyword evidence="22" id="KW-0472">Membrane</keyword>
<dbReference type="GO" id="GO:0030968">
    <property type="term" value="P:endoplasmic reticulum unfolded protein response"/>
    <property type="evidence" value="ECO:0007669"/>
    <property type="project" value="UniProtKB-ARBA"/>
</dbReference>
<name>A0AAU9WBL8_9CNID</name>
<dbReference type="InterPro" id="IPR052470">
    <property type="entry name" value="ER_Stress-Reg_TF"/>
</dbReference>
<feature type="domain" description="BZIP" evidence="30">
    <location>
        <begin position="38"/>
        <end position="101"/>
    </location>
</feature>
<proteinExistence type="predicted"/>
<dbReference type="PROSITE" id="PS50217">
    <property type="entry name" value="BZIP"/>
    <property type="match status" value="1"/>
</dbReference>
<feature type="coiled-coil region" evidence="28">
    <location>
        <begin position="56"/>
        <end position="90"/>
    </location>
</feature>
<dbReference type="Gene3D" id="1.20.5.170">
    <property type="match status" value="1"/>
</dbReference>
<evidence type="ECO:0000256" key="29">
    <source>
        <dbReference type="SAM" id="MobiDB-lite"/>
    </source>
</evidence>
<dbReference type="InterPro" id="IPR004827">
    <property type="entry name" value="bZIP"/>
</dbReference>
<evidence type="ECO:0000256" key="22">
    <source>
        <dbReference type="ARBA" id="ARBA00023136"/>
    </source>
</evidence>
<keyword evidence="5" id="KW-0217">Developmental protein</keyword>
<dbReference type="SUPFAM" id="SSF57959">
    <property type="entry name" value="Leucine zipper domain"/>
    <property type="match status" value="1"/>
</dbReference>
<evidence type="ECO:0000256" key="23">
    <source>
        <dbReference type="ARBA" id="ARBA00023159"/>
    </source>
</evidence>
<keyword evidence="14" id="KW-0256">Endoplasmic reticulum</keyword>
<evidence type="ECO:0000256" key="7">
    <source>
        <dbReference type="ARBA" id="ARBA00022541"/>
    </source>
</evidence>
<keyword evidence="21" id="KW-0238">DNA-binding</keyword>
<evidence type="ECO:0000256" key="11">
    <source>
        <dbReference type="ARBA" id="ARBA00022692"/>
    </source>
</evidence>
<evidence type="ECO:0000256" key="9">
    <source>
        <dbReference type="ARBA" id="ARBA00022657"/>
    </source>
</evidence>
<dbReference type="InterPro" id="IPR046347">
    <property type="entry name" value="bZIP_sf"/>
</dbReference>
<evidence type="ECO:0000256" key="21">
    <source>
        <dbReference type="ARBA" id="ARBA00023125"/>
    </source>
</evidence>
<evidence type="ECO:0000256" key="15">
    <source>
        <dbReference type="ARBA" id="ARBA00022843"/>
    </source>
</evidence>
<evidence type="ECO:0000256" key="20">
    <source>
        <dbReference type="ARBA" id="ARBA00023016"/>
    </source>
</evidence>
<dbReference type="GO" id="GO:0043066">
    <property type="term" value="P:negative regulation of apoptotic process"/>
    <property type="evidence" value="ECO:0007669"/>
    <property type="project" value="UniProtKB-ARBA"/>
</dbReference>
<keyword evidence="11" id="KW-0812">Transmembrane</keyword>
<dbReference type="PANTHER" id="PTHR46542">
    <property type="entry name" value="X-BOX BINDING PROTEIN 1"/>
    <property type="match status" value="1"/>
</dbReference>
<evidence type="ECO:0000256" key="27">
    <source>
        <dbReference type="ARBA" id="ARBA00040165"/>
    </source>
</evidence>
<dbReference type="AlphaFoldDB" id="A0AAU9WBL8"/>
<dbReference type="GO" id="GO:0000977">
    <property type="term" value="F:RNA polymerase II transcription regulatory region sequence-specific DNA binding"/>
    <property type="evidence" value="ECO:0007669"/>
    <property type="project" value="TreeGrafter"/>
</dbReference>
<dbReference type="PROSITE" id="PS00036">
    <property type="entry name" value="BZIP_BASIC"/>
    <property type="match status" value="1"/>
</dbReference>
<gene>
    <name evidence="31" type="ORF">PMEA_00002660</name>
</gene>
<keyword evidence="25" id="KW-0834">Unfolded protein response</keyword>
<dbReference type="GO" id="GO:0006915">
    <property type="term" value="P:apoptotic process"/>
    <property type="evidence" value="ECO:0007669"/>
    <property type="project" value="UniProtKB-KW"/>
</dbReference>
<evidence type="ECO:0000256" key="6">
    <source>
        <dbReference type="ARBA" id="ARBA00022490"/>
    </source>
</evidence>
<sequence>MESKSIDREAVLKSLVLNNSTTDGQPRKRKRLDNLSAEERALRRKLKNRVAAQTARDRKKARMTELEELVAQLEKENRTLRLDNESLRKHSEAVTIENSELRVRLGLTPPVSPAPVSTNYPPTSEASPDTKYSPVVIKKEAEYNEYASLSVSQQQERLILFLSLITTWMMINNR</sequence>
<keyword evidence="24" id="KW-0804">Transcription</keyword>
<keyword evidence="16" id="KW-0735">Signal-anchor</keyword>
<dbReference type="PANTHER" id="PTHR46542:SF1">
    <property type="entry name" value="X-BOX BINDING PROTEIN 1"/>
    <property type="match status" value="1"/>
</dbReference>
<evidence type="ECO:0000256" key="25">
    <source>
        <dbReference type="ARBA" id="ARBA00023230"/>
    </source>
</evidence>